<dbReference type="EMBL" id="BAABME010009881">
    <property type="protein sequence ID" value="GAA0175989.1"/>
    <property type="molecule type" value="Genomic_DNA"/>
</dbReference>
<organism evidence="10 11">
    <name type="scientific">Lithospermum erythrorhizon</name>
    <name type="common">Purple gromwell</name>
    <name type="synonym">Lithospermum officinale var. erythrorhizon</name>
    <dbReference type="NCBI Taxonomy" id="34254"/>
    <lineage>
        <taxon>Eukaryota</taxon>
        <taxon>Viridiplantae</taxon>
        <taxon>Streptophyta</taxon>
        <taxon>Embryophyta</taxon>
        <taxon>Tracheophyta</taxon>
        <taxon>Spermatophyta</taxon>
        <taxon>Magnoliopsida</taxon>
        <taxon>eudicotyledons</taxon>
        <taxon>Gunneridae</taxon>
        <taxon>Pentapetalae</taxon>
        <taxon>asterids</taxon>
        <taxon>lamiids</taxon>
        <taxon>Boraginales</taxon>
        <taxon>Boraginaceae</taxon>
        <taxon>Boraginoideae</taxon>
        <taxon>Lithospermeae</taxon>
        <taxon>Lithospermum</taxon>
    </lineage>
</organism>
<evidence type="ECO:0000259" key="8">
    <source>
        <dbReference type="Pfam" id="PF13839"/>
    </source>
</evidence>
<keyword evidence="5" id="KW-1133">Transmembrane helix</keyword>
<proteinExistence type="inferred from homology"/>
<feature type="chain" id="PRO_5043539726" description="Trichome birefringence-like N-terminal domain-containing protein" evidence="7">
    <location>
        <begin position="27"/>
        <end position="361"/>
    </location>
</feature>
<evidence type="ECO:0000256" key="6">
    <source>
        <dbReference type="ARBA" id="ARBA00023136"/>
    </source>
</evidence>
<comment type="subcellular location">
    <subcellularLocation>
        <location evidence="1">Membrane</location>
        <topology evidence="1">Single-pass membrane protein</topology>
    </subcellularLocation>
</comment>
<keyword evidence="11" id="KW-1185">Reference proteome</keyword>
<dbReference type="GO" id="GO:0016413">
    <property type="term" value="F:O-acetyltransferase activity"/>
    <property type="evidence" value="ECO:0007669"/>
    <property type="project" value="InterPro"/>
</dbReference>
<keyword evidence="7" id="KW-0732">Signal</keyword>
<dbReference type="GO" id="GO:0016020">
    <property type="term" value="C:membrane"/>
    <property type="evidence" value="ECO:0007669"/>
    <property type="project" value="UniProtKB-SubCell"/>
</dbReference>
<evidence type="ECO:0000256" key="3">
    <source>
        <dbReference type="ARBA" id="ARBA00022692"/>
    </source>
</evidence>
<dbReference type="InterPro" id="IPR026057">
    <property type="entry name" value="TBL_C"/>
</dbReference>
<gene>
    <name evidence="10" type="ORF">LIER_29063</name>
</gene>
<evidence type="ECO:0000256" key="5">
    <source>
        <dbReference type="ARBA" id="ARBA00022989"/>
    </source>
</evidence>
<evidence type="ECO:0000256" key="1">
    <source>
        <dbReference type="ARBA" id="ARBA00004167"/>
    </source>
</evidence>
<feature type="domain" description="Trichome birefringence-like C-terminal" evidence="8">
    <location>
        <begin position="97"/>
        <end position="359"/>
    </location>
</feature>
<dbReference type="PANTHER" id="PTHR32285">
    <property type="entry name" value="PROTEIN TRICHOME BIREFRINGENCE-LIKE 9-RELATED"/>
    <property type="match status" value="1"/>
</dbReference>
<name>A0AAV3RJF2_LITER</name>
<dbReference type="InterPro" id="IPR025846">
    <property type="entry name" value="TBL_N"/>
</dbReference>
<reference evidence="10 11" key="1">
    <citation type="submission" date="2024-01" db="EMBL/GenBank/DDBJ databases">
        <title>The complete chloroplast genome sequence of Lithospermum erythrorhizon: insights into the phylogenetic relationship among Boraginaceae species and the maternal lineages of purple gromwells.</title>
        <authorList>
            <person name="Okada T."/>
            <person name="Watanabe K."/>
        </authorList>
    </citation>
    <scope>NUCLEOTIDE SEQUENCE [LARGE SCALE GENOMIC DNA]</scope>
</reference>
<sequence length="361" mass="42400">MIFLLKSPFIFFSFFVLSLFVQQSNAAIEHHLFNSSTHRKLAGKCNIFRGHWVYDASYPLYNYASCPFLDDEFNCIKYKRPDKSYLKYRWQPFSCNLPRFNGKAFLERWRGKKIMFVGDSLSLNMWSSLSCMIYSWVPRTRTTLVKRPGFADLTFVDYGVRVMLYRTQFLVDVVKEPAGVVLKLDSIRNGKAWRGMDLLIFNSWHWWTHTGTSQPWSYIQEGNQMHKDMNRLIAYYKGMTTWARWVNRYVDPRKTKVFFQGISPTHYMGSDWGAPLRSCSSETQPFSGSRYPAGPTLGSIILNKVLSRMKKPVYLLDITQLSQYRKDAHPVYYSDHHTMDCSHWCLPGLPDTWNQLMYALL</sequence>
<evidence type="ECO:0000256" key="7">
    <source>
        <dbReference type="SAM" id="SignalP"/>
    </source>
</evidence>
<evidence type="ECO:0000313" key="11">
    <source>
        <dbReference type="Proteomes" id="UP001454036"/>
    </source>
</evidence>
<keyword evidence="4" id="KW-0735">Signal-anchor</keyword>
<dbReference type="PANTHER" id="PTHR32285:SF71">
    <property type="entry name" value="PROTEIN TRICHOME BIREFRINGENCE-LIKE 39"/>
    <property type="match status" value="1"/>
</dbReference>
<dbReference type="Pfam" id="PF14416">
    <property type="entry name" value="PMR5N"/>
    <property type="match status" value="1"/>
</dbReference>
<protein>
    <recommendedName>
        <fullName evidence="12">Trichome birefringence-like N-terminal domain-containing protein</fullName>
    </recommendedName>
</protein>
<keyword evidence="6" id="KW-0472">Membrane</keyword>
<feature type="domain" description="Trichome birefringence-like N-terminal" evidence="9">
    <location>
        <begin position="44"/>
        <end position="96"/>
    </location>
</feature>
<accession>A0AAV3RJF2</accession>
<comment type="caution">
    <text evidence="10">The sequence shown here is derived from an EMBL/GenBank/DDBJ whole genome shotgun (WGS) entry which is preliminary data.</text>
</comment>
<keyword evidence="3" id="KW-0812">Transmembrane</keyword>
<evidence type="ECO:0008006" key="12">
    <source>
        <dbReference type="Google" id="ProtNLM"/>
    </source>
</evidence>
<dbReference type="AlphaFoldDB" id="A0AAV3RJF2"/>
<dbReference type="Proteomes" id="UP001454036">
    <property type="component" value="Unassembled WGS sequence"/>
</dbReference>
<evidence type="ECO:0000313" key="10">
    <source>
        <dbReference type="EMBL" id="GAA0175989.1"/>
    </source>
</evidence>
<feature type="signal peptide" evidence="7">
    <location>
        <begin position="1"/>
        <end position="26"/>
    </location>
</feature>
<dbReference type="GO" id="GO:0005794">
    <property type="term" value="C:Golgi apparatus"/>
    <property type="evidence" value="ECO:0007669"/>
    <property type="project" value="TreeGrafter"/>
</dbReference>
<evidence type="ECO:0000256" key="4">
    <source>
        <dbReference type="ARBA" id="ARBA00022968"/>
    </source>
</evidence>
<evidence type="ECO:0000259" key="9">
    <source>
        <dbReference type="Pfam" id="PF14416"/>
    </source>
</evidence>
<dbReference type="Pfam" id="PF13839">
    <property type="entry name" value="PC-Esterase"/>
    <property type="match status" value="1"/>
</dbReference>
<evidence type="ECO:0000256" key="2">
    <source>
        <dbReference type="ARBA" id="ARBA00007727"/>
    </source>
</evidence>
<dbReference type="InterPro" id="IPR029962">
    <property type="entry name" value="TBL"/>
</dbReference>
<comment type="similarity">
    <text evidence="2">Belongs to the PC-esterase family. TBL subfamily.</text>
</comment>